<dbReference type="InterPro" id="IPR036236">
    <property type="entry name" value="Znf_C2H2_sf"/>
</dbReference>
<dbReference type="Proteomes" id="UP000663879">
    <property type="component" value="Unassembled WGS sequence"/>
</dbReference>
<dbReference type="SUPFAM" id="SSF57667">
    <property type="entry name" value="beta-beta-alpha zinc fingers"/>
    <property type="match status" value="1"/>
</dbReference>
<keyword evidence="7" id="KW-0539">Nucleus</keyword>
<dbReference type="SUPFAM" id="SSF140996">
    <property type="entry name" value="Hermes dimerisation domain"/>
    <property type="match status" value="1"/>
</dbReference>
<keyword evidence="4" id="KW-0862">Zinc</keyword>
<organism evidence="10 11">
    <name type="scientific">Brachionus calyciflorus</name>
    <dbReference type="NCBI Taxonomy" id="104777"/>
    <lineage>
        <taxon>Eukaryota</taxon>
        <taxon>Metazoa</taxon>
        <taxon>Spiralia</taxon>
        <taxon>Gnathifera</taxon>
        <taxon>Rotifera</taxon>
        <taxon>Eurotatoria</taxon>
        <taxon>Monogononta</taxon>
        <taxon>Pseudotrocha</taxon>
        <taxon>Ploima</taxon>
        <taxon>Brachionidae</taxon>
        <taxon>Brachionus</taxon>
    </lineage>
</organism>
<dbReference type="SMART" id="SM00614">
    <property type="entry name" value="ZnF_BED"/>
    <property type="match status" value="1"/>
</dbReference>
<dbReference type="PANTHER" id="PTHR46481">
    <property type="entry name" value="ZINC FINGER BED DOMAIN-CONTAINING PROTEIN 4"/>
    <property type="match status" value="1"/>
</dbReference>
<dbReference type="PANTHER" id="PTHR46481:SF10">
    <property type="entry name" value="ZINC FINGER BED DOMAIN-CONTAINING PROTEIN 39"/>
    <property type="match status" value="1"/>
</dbReference>
<reference evidence="10" key="1">
    <citation type="submission" date="2021-02" db="EMBL/GenBank/DDBJ databases">
        <authorList>
            <person name="Nowell W R."/>
        </authorList>
    </citation>
    <scope>NUCLEOTIDE SEQUENCE</scope>
    <source>
        <strain evidence="10">Ploen Becks lab</strain>
    </source>
</reference>
<comment type="caution">
    <text evidence="10">The sequence shown here is derived from an EMBL/GenBank/DDBJ whole genome shotgun (WGS) entry which is preliminary data.</text>
</comment>
<evidence type="ECO:0000256" key="6">
    <source>
        <dbReference type="ARBA" id="ARBA00023163"/>
    </source>
</evidence>
<keyword evidence="3 8" id="KW-0863">Zinc-finger</keyword>
<evidence type="ECO:0000256" key="7">
    <source>
        <dbReference type="ARBA" id="ARBA00023242"/>
    </source>
</evidence>
<evidence type="ECO:0000256" key="1">
    <source>
        <dbReference type="ARBA" id="ARBA00004123"/>
    </source>
</evidence>
<name>A0A814M965_9BILA</name>
<dbReference type="InterPro" id="IPR052035">
    <property type="entry name" value="ZnF_BED_domain_contain"/>
</dbReference>
<evidence type="ECO:0000256" key="3">
    <source>
        <dbReference type="ARBA" id="ARBA00022771"/>
    </source>
</evidence>
<dbReference type="EMBL" id="CAJNOC010006359">
    <property type="protein sequence ID" value="CAF1076091.1"/>
    <property type="molecule type" value="Genomic_DNA"/>
</dbReference>
<dbReference type="InterPro" id="IPR003656">
    <property type="entry name" value="Znf_BED"/>
</dbReference>
<dbReference type="SUPFAM" id="SSF53098">
    <property type="entry name" value="Ribonuclease H-like"/>
    <property type="match status" value="1"/>
</dbReference>
<evidence type="ECO:0000256" key="5">
    <source>
        <dbReference type="ARBA" id="ARBA00023015"/>
    </source>
</evidence>
<dbReference type="PROSITE" id="PS50808">
    <property type="entry name" value="ZF_BED"/>
    <property type="match status" value="1"/>
</dbReference>
<accession>A0A814M965</accession>
<feature type="domain" description="BED-type" evidence="9">
    <location>
        <begin position="13"/>
        <end position="63"/>
    </location>
</feature>
<keyword evidence="11" id="KW-1185">Reference proteome</keyword>
<dbReference type="GO" id="GO:0008270">
    <property type="term" value="F:zinc ion binding"/>
    <property type="evidence" value="ECO:0007669"/>
    <property type="project" value="UniProtKB-KW"/>
</dbReference>
<dbReference type="GO" id="GO:0009791">
    <property type="term" value="P:post-embryonic development"/>
    <property type="evidence" value="ECO:0007669"/>
    <property type="project" value="UniProtKB-ARBA"/>
</dbReference>
<sequence>MATENIVQKRKRDKRSWVWQHFDFDETTELAKCTRCNFSRKHNNSTTYLQNHLSTHEIYENKSGVELKFAEAVYSDTCDEFSDSEEESNTQPTKKTKLSQNKVNKINQRVINFMISTNQPARLVENQSFRELLKELNSSYQVPCRNTFNNNFLPQKFQLIKNLLQRELSKISKCSISADAWASISNESFLGVTCHFITENFKFKSFILCLKFLTEDHDYNFIFKSLNEVINSWSVMEKLMGITSDSGANFKSAVGRFPDNVQKIPCAGHKLNLCVCDIFKIKKISEKSGKYYIFYFNEDGLLKKKEITLDEKNIIEAANLDKEFINLIIKKCKHLVGSFRHSEALQRKLRESQKNLNYNHSCKLVQDVCTRWGSTYDLLYSIIINKTALKRIQHDPGCKSIVDYSFFNN</sequence>
<gene>
    <name evidence="10" type="ORF">OXX778_LOCUS19969</name>
</gene>
<evidence type="ECO:0000256" key="4">
    <source>
        <dbReference type="ARBA" id="ARBA00022833"/>
    </source>
</evidence>
<keyword evidence="5" id="KW-0805">Transcription regulation</keyword>
<evidence type="ECO:0000256" key="8">
    <source>
        <dbReference type="PROSITE-ProRule" id="PRU00027"/>
    </source>
</evidence>
<evidence type="ECO:0000313" key="11">
    <source>
        <dbReference type="Proteomes" id="UP000663879"/>
    </source>
</evidence>
<evidence type="ECO:0000313" key="10">
    <source>
        <dbReference type="EMBL" id="CAF1076091.1"/>
    </source>
</evidence>
<comment type="subcellular location">
    <subcellularLocation>
        <location evidence="1">Nucleus</location>
    </subcellularLocation>
</comment>
<dbReference type="AlphaFoldDB" id="A0A814M965"/>
<dbReference type="OrthoDB" id="1607513at2759"/>
<dbReference type="GO" id="GO:0005634">
    <property type="term" value="C:nucleus"/>
    <property type="evidence" value="ECO:0007669"/>
    <property type="project" value="UniProtKB-SubCell"/>
</dbReference>
<dbReference type="InterPro" id="IPR012337">
    <property type="entry name" value="RNaseH-like_sf"/>
</dbReference>
<evidence type="ECO:0000259" key="9">
    <source>
        <dbReference type="PROSITE" id="PS50808"/>
    </source>
</evidence>
<keyword evidence="2" id="KW-0479">Metal-binding</keyword>
<dbReference type="GO" id="GO:0003677">
    <property type="term" value="F:DNA binding"/>
    <property type="evidence" value="ECO:0007669"/>
    <property type="project" value="InterPro"/>
</dbReference>
<proteinExistence type="predicted"/>
<protein>
    <recommendedName>
        <fullName evidence="9">BED-type domain-containing protein</fullName>
    </recommendedName>
</protein>
<evidence type="ECO:0000256" key="2">
    <source>
        <dbReference type="ARBA" id="ARBA00022723"/>
    </source>
</evidence>
<keyword evidence="6" id="KW-0804">Transcription</keyword>